<sequence length="115" mass="12158">MAIFFLFSHKSGSLNPISCGSSPQIASQVTGPIGLVLLIGSSRLKHRAAPNPKGRDPNFPWRPGGHRFHTAVAFSSGNPTPARRQTGRPPDVLLPRPESRDSPSPAQPDAATGNS</sequence>
<name>W9S4F9_9ROSA</name>
<protein>
    <submittedName>
        <fullName evidence="2">Uncharacterized protein</fullName>
    </submittedName>
</protein>
<dbReference type="AlphaFoldDB" id="W9S4F9"/>
<evidence type="ECO:0000313" key="2">
    <source>
        <dbReference type="EMBL" id="EXC09722.1"/>
    </source>
</evidence>
<gene>
    <name evidence="2" type="ORF">L484_019820</name>
</gene>
<keyword evidence="3" id="KW-1185">Reference proteome</keyword>
<evidence type="ECO:0000256" key="1">
    <source>
        <dbReference type="SAM" id="MobiDB-lite"/>
    </source>
</evidence>
<feature type="region of interest" description="Disordered" evidence="1">
    <location>
        <begin position="46"/>
        <end position="115"/>
    </location>
</feature>
<evidence type="ECO:0000313" key="3">
    <source>
        <dbReference type="Proteomes" id="UP000030645"/>
    </source>
</evidence>
<proteinExistence type="predicted"/>
<dbReference type="EMBL" id="KE345620">
    <property type="protein sequence ID" value="EXC09722.1"/>
    <property type="molecule type" value="Genomic_DNA"/>
</dbReference>
<accession>W9S4F9</accession>
<organism evidence="2 3">
    <name type="scientific">Morus notabilis</name>
    <dbReference type="NCBI Taxonomy" id="981085"/>
    <lineage>
        <taxon>Eukaryota</taxon>
        <taxon>Viridiplantae</taxon>
        <taxon>Streptophyta</taxon>
        <taxon>Embryophyta</taxon>
        <taxon>Tracheophyta</taxon>
        <taxon>Spermatophyta</taxon>
        <taxon>Magnoliopsida</taxon>
        <taxon>eudicotyledons</taxon>
        <taxon>Gunneridae</taxon>
        <taxon>Pentapetalae</taxon>
        <taxon>rosids</taxon>
        <taxon>fabids</taxon>
        <taxon>Rosales</taxon>
        <taxon>Moraceae</taxon>
        <taxon>Moreae</taxon>
        <taxon>Morus</taxon>
    </lineage>
</organism>
<dbReference type="Proteomes" id="UP000030645">
    <property type="component" value="Unassembled WGS sequence"/>
</dbReference>
<reference evidence="3" key="1">
    <citation type="submission" date="2013-01" db="EMBL/GenBank/DDBJ databases">
        <title>Draft Genome Sequence of a Mulberry Tree, Morus notabilis C.K. Schneid.</title>
        <authorList>
            <person name="He N."/>
            <person name="Zhao S."/>
        </authorList>
    </citation>
    <scope>NUCLEOTIDE SEQUENCE</scope>
</reference>